<keyword evidence="4" id="KW-1185">Reference proteome</keyword>
<sequence>MKKYICLLIAILSTLTGQSSTRQMEYLDRGVVAVKTEKGVFVSWRLLGNDPKQVAFNIYKNGTERINAAPVTGATNLTDASGKGSDKYSVRTVIDGKESDESSLVSPWENPYKIIQMNRPAGGTTPDGANYFYKPNDCSVGDLDGDGQYEIIVKWDPSNAHDNAHTGFTGNVYLDAYKLDGTQLWRIDLGKNIRAGAHYTQFLVYDFDGDGKAELVCKTAPGTKDGTGQFLSSGSAANDDDQADYRNHTTDTIKDIRIGYIINGPEYLTVFNGQTGKEMATTNYEPGRGNVSDWGDAHGNRVDRFLACVAYLDGVHPSIVMCRGYYTRTTLVAWDWRNGKLSKRWMYDSGIKPGVGAYGQGNHNLSVADVDGDGKDEIIYGASAFDDNGTLLYRTGLVHGDAMHLSDLDPDRPGLEVWEVHEGMSKVCGYELHDARTGKILWGGPTPDDNGRGLAADIDPKHRGFEMWSILGDGVFDCKGNKISDKKPSINFRIYWDGDLQDELLDGTKIDKWNGNGTTRLISFNDYCNACSISGTKATPCISADILGDWREEVVLYNGADPSQLILFTTTISTEHRLYTLMHDPVYRLGIAWQNVVYNQPPHLGFYIGDGLDNIPWPDMYIVKSKTSK</sequence>
<dbReference type="STRING" id="681398.PJIAN_1936"/>
<dbReference type="RefSeq" id="WP_068702441.1">
    <property type="nucleotide sequence ID" value="NZ_BDCR01000001.1"/>
</dbReference>
<evidence type="ECO:0000259" key="2">
    <source>
        <dbReference type="Pfam" id="PF21348"/>
    </source>
</evidence>
<reference evidence="4" key="2">
    <citation type="journal article" date="2017" name="Genome Announc.">
        <title>Draft genome sequence of Paludibacter jiangxiensis NM7(T), a propionate-producing fermentative bacterium.</title>
        <authorList>
            <person name="Qiu Y.-L."/>
            <person name="Tourlousse D.M."/>
            <person name="Matsuura N."/>
            <person name="Ohashi A."/>
            <person name="Sekiguchi Y."/>
        </authorList>
    </citation>
    <scope>NUCLEOTIDE SEQUENCE [LARGE SCALE GENOMIC DNA]</scope>
    <source>
        <strain evidence="4">NM7</strain>
    </source>
</reference>
<dbReference type="EMBL" id="BDCR01000001">
    <property type="protein sequence ID" value="GAT62343.1"/>
    <property type="molecule type" value="Genomic_DNA"/>
</dbReference>
<feature type="domain" description="Rhamnogalacturonan lyase family 11 C-terminal" evidence="2">
    <location>
        <begin position="112"/>
        <end position="616"/>
    </location>
</feature>
<dbReference type="Proteomes" id="UP000076586">
    <property type="component" value="Unassembled WGS sequence"/>
</dbReference>
<dbReference type="AlphaFoldDB" id="A0A170Z5I0"/>
<dbReference type="InterPro" id="IPR041624">
    <property type="entry name" value="RGI_lyase"/>
</dbReference>
<protein>
    <submittedName>
        <fullName evidence="3">Rhamnogalacturonan endolyase</fullName>
    </submittedName>
</protein>
<evidence type="ECO:0000259" key="1">
    <source>
        <dbReference type="Pfam" id="PF18370"/>
    </source>
</evidence>
<dbReference type="GO" id="GO:0016829">
    <property type="term" value="F:lyase activity"/>
    <property type="evidence" value="ECO:0007669"/>
    <property type="project" value="UniProtKB-KW"/>
</dbReference>
<accession>A0A170Z5I0</accession>
<name>A0A170Z5I0_9BACT</name>
<dbReference type="InterPro" id="IPR028994">
    <property type="entry name" value="Integrin_alpha_N"/>
</dbReference>
<dbReference type="SUPFAM" id="SSF69318">
    <property type="entry name" value="Integrin alpha N-terminal domain"/>
    <property type="match status" value="1"/>
</dbReference>
<dbReference type="InterPro" id="IPR049366">
    <property type="entry name" value="RGL11_C"/>
</dbReference>
<reference evidence="4" key="1">
    <citation type="submission" date="2016-04" db="EMBL/GenBank/DDBJ databases">
        <title>Draft genome sequence of Paludibacter jiangxiensis strain NM7.</title>
        <authorList>
            <person name="Qiu Y."/>
            <person name="Matsuura N."/>
            <person name="Ohashi A."/>
            <person name="Tourlousse M.D."/>
            <person name="Sekiguchi Y."/>
        </authorList>
    </citation>
    <scope>NUCLEOTIDE SEQUENCE [LARGE SCALE GENOMIC DNA]</scope>
    <source>
        <strain evidence="4">NM7</strain>
    </source>
</reference>
<dbReference type="InterPro" id="IPR013783">
    <property type="entry name" value="Ig-like_fold"/>
</dbReference>
<dbReference type="Pfam" id="PF18370">
    <property type="entry name" value="RGI_lyase"/>
    <property type="match status" value="1"/>
</dbReference>
<feature type="domain" description="Rhamnogalacturonan I lyase beta-sheet" evidence="1">
    <location>
        <begin position="22"/>
        <end position="108"/>
    </location>
</feature>
<dbReference type="OrthoDB" id="9802318at2"/>
<gene>
    <name evidence="3" type="ORF">PJIAN_1936</name>
</gene>
<dbReference type="Pfam" id="PF21348">
    <property type="entry name" value="RGL11_C"/>
    <property type="match status" value="1"/>
</dbReference>
<comment type="caution">
    <text evidence="3">The sequence shown here is derived from an EMBL/GenBank/DDBJ whole genome shotgun (WGS) entry which is preliminary data.</text>
</comment>
<dbReference type="PANTHER" id="PTHR43118">
    <property type="entry name" value="RHAMNOGALACTURONAN LYASE (EUROFUNG)"/>
    <property type="match status" value="1"/>
</dbReference>
<dbReference type="CDD" id="cd10318">
    <property type="entry name" value="RGL11"/>
    <property type="match status" value="1"/>
</dbReference>
<dbReference type="InterPro" id="IPR034641">
    <property type="entry name" value="RGL11"/>
</dbReference>
<dbReference type="PANTHER" id="PTHR43118:SF1">
    <property type="entry name" value="RHAMNOGALACTURONAN LYASE (EUROFUNG)"/>
    <property type="match status" value="1"/>
</dbReference>
<proteinExistence type="predicted"/>
<dbReference type="Gene3D" id="2.60.40.10">
    <property type="entry name" value="Immunoglobulins"/>
    <property type="match status" value="1"/>
</dbReference>
<keyword evidence="3" id="KW-0456">Lyase</keyword>
<evidence type="ECO:0000313" key="4">
    <source>
        <dbReference type="Proteomes" id="UP000076586"/>
    </source>
</evidence>
<organism evidence="3 4">
    <name type="scientific">Paludibacter jiangxiensis</name>
    <dbReference type="NCBI Taxonomy" id="681398"/>
    <lineage>
        <taxon>Bacteria</taxon>
        <taxon>Pseudomonadati</taxon>
        <taxon>Bacteroidota</taxon>
        <taxon>Bacteroidia</taxon>
        <taxon>Bacteroidales</taxon>
        <taxon>Paludibacteraceae</taxon>
        <taxon>Paludibacter</taxon>
    </lineage>
</organism>
<evidence type="ECO:0000313" key="3">
    <source>
        <dbReference type="EMBL" id="GAT62343.1"/>
    </source>
</evidence>